<dbReference type="PANTHER" id="PTHR21724:SF94">
    <property type="entry name" value="SHKT DOMAIN-CONTAINING PROTEIN"/>
    <property type="match status" value="1"/>
</dbReference>
<gene>
    <name evidence="3" type="ORF">PMAYCL1PPCAC_15792</name>
</gene>
<feature type="non-terminal residue" evidence="3">
    <location>
        <position position="1"/>
    </location>
</feature>
<evidence type="ECO:0000313" key="3">
    <source>
        <dbReference type="EMBL" id="GMR45597.1"/>
    </source>
</evidence>
<dbReference type="Gene3D" id="1.10.10.1940">
    <property type="match status" value="1"/>
</dbReference>
<name>A0AAN5HYI2_9BILA</name>
<dbReference type="Proteomes" id="UP001328107">
    <property type="component" value="Unassembled WGS sequence"/>
</dbReference>
<dbReference type="AlphaFoldDB" id="A0AAN5HYI2"/>
<dbReference type="InterPro" id="IPR003582">
    <property type="entry name" value="ShKT_dom"/>
</dbReference>
<dbReference type="EMBL" id="BTRK01000004">
    <property type="protein sequence ID" value="GMR45597.1"/>
    <property type="molecule type" value="Genomic_DNA"/>
</dbReference>
<keyword evidence="4" id="KW-1185">Reference proteome</keyword>
<feature type="domain" description="ShKT" evidence="2">
    <location>
        <begin position="4"/>
        <end position="39"/>
    </location>
</feature>
<dbReference type="Gene3D" id="1.10.10.1870">
    <property type="entry name" value="ShTK domain-like"/>
    <property type="match status" value="1"/>
</dbReference>
<feature type="disulfide bond" evidence="1">
    <location>
        <begin position="51"/>
        <end position="85"/>
    </location>
</feature>
<evidence type="ECO:0000313" key="4">
    <source>
        <dbReference type="Proteomes" id="UP001328107"/>
    </source>
</evidence>
<keyword evidence="1" id="KW-1015">Disulfide bond</keyword>
<accession>A0AAN5HYI2</accession>
<proteinExistence type="predicted"/>
<dbReference type="Pfam" id="PF01549">
    <property type="entry name" value="ShK"/>
    <property type="match status" value="2"/>
</dbReference>
<comment type="caution">
    <text evidence="1">Lacks conserved residue(s) required for the propagation of feature annotation.</text>
</comment>
<dbReference type="PANTHER" id="PTHR21724">
    <property type="entry name" value="SHKT DOMAIN-CONTAINING PROTEIN"/>
    <property type="match status" value="1"/>
</dbReference>
<dbReference type="SMART" id="SM00254">
    <property type="entry name" value="ShKT"/>
    <property type="match status" value="2"/>
</dbReference>
<evidence type="ECO:0000259" key="2">
    <source>
        <dbReference type="PROSITE" id="PS51670"/>
    </source>
</evidence>
<protein>
    <recommendedName>
        <fullName evidence="2">ShKT domain-containing protein</fullName>
    </recommendedName>
</protein>
<reference evidence="4" key="1">
    <citation type="submission" date="2022-10" db="EMBL/GenBank/DDBJ databases">
        <title>Genome assembly of Pristionchus species.</title>
        <authorList>
            <person name="Yoshida K."/>
            <person name="Sommer R.J."/>
        </authorList>
    </citation>
    <scope>NUCLEOTIDE SEQUENCE [LARGE SCALE GENOMIC DNA]</scope>
    <source>
        <strain evidence="4">RS5460</strain>
    </source>
</reference>
<organism evidence="3 4">
    <name type="scientific">Pristionchus mayeri</name>
    <dbReference type="NCBI Taxonomy" id="1317129"/>
    <lineage>
        <taxon>Eukaryota</taxon>
        <taxon>Metazoa</taxon>
        <taxon>Ecdysozoa</taxon>
        <taxon>Nematoda</taxon>
        <taxon>Chromadorea</taxon>
        <taxon>Rhabditida</taxon>
        <taxon>Rhabditina</taxon>
        <taxon>Diplogasteromorpha</taxon>
        <taxon>Diplogasteroidea</taxon>
        <taxon>Neodiplogasteridae</taxon>
        <taxon>Pristionchus</taxon>
    </lineage>
</organism>
<evidence type="ECO:0000256" key="1">
    <source>
        <dbReference type="PROSITE-ProRule" id="PRU01005"/>
    </source>
</evidence>
<comment type="caution">
    <text evidence="3">The sequence shown here is derived from an EMBL/GenBank/DDBJ whole genome shotgun (WGS) entry which is preliminary data.</text>
</comment>
<sequence length="86" mass="9505">LSGCFDLTADCVSKSHLCSVSVYDDVMNFYCKKTCNRDCSPFTTTTTKKPCSDLTPDCLNKRALCAMSSFDVLMTQFCPKTCGRCT</sequence>
<feature type="domain" description="ShKT" evidence="2">
    <location>
        <begin position="51"/>
        <end position="85"/>
    </location>
</feature>
<dbReference type="PROSITE" id="PS51670">
    <property type="entry name" value="SHKT"/>
    <property type="match status" value="2"/>
</dbReference>